<sequence>RRSTLAGISELDHGLANHLLDYQGFRYLPLSTEVIRLLSYFYTGARPVADMTMFRRLLINGDVNNMHADHVISALEHIGIACTNLAIVSPIYTSEYGDVFNREQMNISPSNDWLNILKQLPNLSILTFEHPSHVPADLLRHTFFSIHCAIA</sequence>
<gene>
    <name evidence="1" type="ORF">K469DRAFT_466395</name>
</gene>
<feature type="non-terminal residue" evidence="1">
    <location>
        <position position="1"/>
    </location>
</feature>
<keyword evidence="2" id="KW-1185">Reference proteome</keyword>
<accession>A0A6A6EXX9</accession>
<evidence type="ECO:0000313" key="1">
    <source>
        <dbReference type="EMBL" id="KAF2195793.1"/>
    </source>
</evidence>
<feature type="non-terminal residue" evidence="1">
    <location>
        <position position="151"/>
    </location>
</feature>
<name>A0A6A6EXX9_9PEZI</name>
<dbReference type="EMBL" id="ML994610">
    <property type="protein sequence ID" value="KAF2195793.1"/>
    <property type="molecule type" value="Genomic_DNA"/>
</dbReference>
<proteinExistence type="predicted"/>
<dbReference type="OrthoDB" id="3776715at2759"/>
<protein>
    <submittedName>
        <fullName evidence="1">Uncharacterized protein</fullName>
    </submittedName>
</protein>
<dbReference type="Proteomes" id="UP000800200">
    <property type="component" value="Unassembled WGS sequence"/>
</dbReference>
<evidence type="ECO:0000313" key="2">
    <source>
        <dbReference type="Proteomes" id="UP000800200"/>
    </source>
</evidence>
<reference evidence="1" key="1">
    <citation type="journal article" date="2020" name="Stud. Mycol.">
        <title>101 Dothideomycetes genomes: a test case for predicting lifestyles and emergence of pathogens.</title>
        <authorList>
            <person name="Haridas S."/>
            <person name="Albert R."/>
            <person name="Binder M."/>
            <person name="Bloem J."/>
            <person name="Labutti K."/>
            <person name="Salamov A."/>
            <person name="Andreopoulos B."/>
            <person name="Baker S."/>
            <person name="Barry K."/>
            <person name="Bills G."/>
            <person name="Bluhm B."/>
            <person name="Cannon C."/>
            <person name="Castanera R."/>
            <person name="Culley D."/>
            <person name="Daum C."/>
            <person name="Ezra D."/>
            <person name="Gonzalez J."/>
            <person name="Henrissat B."/>
            <person name="Kuo A."/>
            <person name="Liang C."/>
            <person name="Lipzen A."/>
            <person name="Lutzoni F."/>
            <person name="Magnuson J."/>
            <person name="Mondo S."/>
            <person name="Nolan M."/>
            <person name="Ohm R."/>
            <person name="Pangilinan J."/>
            <person name="Park H.-J."/>
            <person name="Ramirez L."/>
            <person name="Alfaro M."/>
            <person name="Sun H."/>
            <person name="Tritt A."/>
            <person name="Yoshinaga Y."/>
            <person name="Zwiers L.-H."/>
            <person name="Turgeon B."/>
            <person name="Goodwin S."/>
            <person name="Spatafora J."/>
            <person name="Crous P."/>
            <person name="Grigoriev I."/>
        </authorList>
    </citation>
    <scope>NUCLEOTIDE SEQUENCE</scope>
    <source>
        <strain evidence="1">CBS 207.26</strain>
    </source>
</reference>
<organism evidence="1 2">
    <name type="scientific">Zopfia rhizophila CBS 207.26</name>
    <dbReference type="NCBI Taxonomy" id="1314779"/>
    <lineage>
        <taxon>Eukaryota</taxon>
        <taxon>Fungi</taxon>
        <taxon>Dikarya</taxon>
        <taxon>Ascomycota</taxon>
        <taxon>Pezizomycotina</taxon>
        <taxon>Dothideomycetes</taxon>
        <taxon>Dothideomycetes incertae sedis</taxon>
        <taxon>Zopfiaceae</taxon>
        <taxon>Zopfia</taxon>
    </lineage>
</organism>
<dbReference type="AlphaFoldDB" id="A0A6A6EXX9"/>